<accession>A0ABX6IEB3</accession>
<evidence type="ECO:0000256" key="2">
    <source>
        <dbReference type="ARBA" id="ARBA00022448"/>
    </source>
</evidence>
<dbReference type="EMBL" id="CP045809">
    <property type="protein sequence ID" value="QHN34202.1"/>
    <property type="molecule type" value="Genomic_DNA"/>
</dbReference>
<dbReference type="Proteomes" id="UP001059836">
    <property type="component" value="Chromosome"/>
</dbReference>
<keyword evidence="6" id="KW-0411">Iron-sulfur</keyword>
<proteinExistence type="predicted"/>
<dbReference type="Gene3D" id="3.30.70.20">
    <property type="match status" value="1"/>
</dbReference>
<evidence type="ECO:0000256" key="5">
    <source>
        <dbReference type="ARBA" id="ARBA00023004"/>
    </source>
</evidence>
<dbReference type="PANTHER" id="PTHR36923:SF3">
    <property type="entry name" value="FERREDOXIN"/>
    <property type="match status" value="1"/>
</dbReference>
<name>A0ABX6IEB3_9ACTN</name>
<protein>
    <submittedName>
        <fullName evidence="8">Ferredoxin</fullName>
    </submittedName>
</protein>
<dbReference type="SUPFAM" id="SSF54862">
    <property type="entry name" value="4Fe-4S ferredoxins"/>
    <property type="match status" value="1"/>
</dbReference>
<keyword evidence="4" id="KW-0249">Electron transport</keyword>
<dbReference type="Pfam" id="PF13459">
    <property type="entry name" value="Fer4_15"/>
    <property type="match status" value="1"/>
</dbReference>
<gene>
    <name evidence="8" type="ORF">GII31_04095</name>
</gene>
<sequence>MHVTIDLDKCAGHARCYAVSPEYFDIDDDGYAASAHVEVPEGAEQLAIDAVAACPERAIQICEATAQESKSA</sequence>
<keyword evidence="7" id="KW-0003">3Fe-4S</keyword>
<evidence type="ECO:0000313" key="8">
    <source>
        <dbReference type="EMBL" id="QHN34202.1"/>
    </source>
</evidence>
<comment type="cofactor">
    <cofactor evidence="1">
        <name>[3Fe-4S] cluster</name>
        <dbReference type="ChEBI" id="CHEBI:21137"/>
    </cofactor>
</comment>
<reference evidence="8" key="1">
    <citation type="journal article" date="2021" name="Nat. Microbiol.">
        <title>Cocultivation of an ultrasmall environmental parasitic bacterium with lytic ability against bacteria associated with wastewater foams.</title>
        <authorList>
            <person name="Batinovic S."/>
            <person name="Rose J.J.A."/>
            <person name="Ratcliffe J."/>
            <person name="Seviour R.J."/>
            <person name="Petrovski S."/>
        </authorList>
    </citation>
    <scope>NUCLEOTIDE SEQUENCE</scope>
    <source>
        <strain evidence="8">CON9</strain>
    </source>
</reference>
<keyword evidence="9" id="KW-1185">Reference proteome</keyword>
<keyword evidence="2" id="KW-0813">Transport</keyword>
<evidence type="ECO:0000256" key="4">
    <source>
        <dbReference type="ARBA" id="ARBA00022982"/>
    </source>
</evidence>
<dbReference type="InterPro" id="IPR051269">
    <property type="entry name" value="Fe-S_cluster_ET"/>
</dbReference>
<evidence type="ECO:0000256" key="7">
    <source>
        <dbReference type="ARBA" id="ARBA00023291"/>
    </source>
</evidence>
<evidence type="ECO:0000256" key="3">
    <source>
        <dbReference type="ARBA" id="ARBA00022723"/>
    </source>
</evidence>
<evidence type="ECO:0000256" key="6">
    <source>
        <dbReference type="ARBA" id="ARBA00023014"/>
    </source>
</evidence>
<dbReference type="PANTHER" id="PTHR36923">
    <property type="entry name" value="FERREDOXIN"/>
    <property type="match status" value="1"/>
</dbReference>
<evidence type="ECO:0000313" key="9">
    <source>
        <dbReference type="Proteomes" id="UP001059836"/>
    </source>
</evidence>
<evidence type="ECO:0000256" key="1">
    <source>
        <dbReference type="ARBA" id="ARBA00001927"/>
    </source>
</evidence>
<dbReference type="RefSeq" id="WP_213247039.1">
    <property type="nucleotide sequence ID" value="NZ_CP045806.1"/>
</dbReference>
<organism evidence="8 9">
    <name type="scientific">Gordonia pseudamarae</name>
    <dbReference type="NCBI Taxonomy" id="2831662"/>
    <lineage>
        <taxon>Bacteria</taxon>
        <taxon>Bacillati</taxon>
        <taxon>Actinomycetota</taxon>
        <taxon>Actinomycetes</taxon>
        <taxon>Mycobacteriales</taxon>
        <taxon>Gordoniaceae</taxon>
        <taxon>Gordonia</taxon>
    </lineage>
</organism>
<keyword evidence="3" id="KW-0479">Metal-binding</keyword>
<keyword evidence="5" id="KW-0408">Iron</keyword>